<feature type="domain" description="Imm-5-like" evidence="1">
    <location>
        <begin position="16"/>
        <end position="135"/>
    </location>
</feature>
<dbReference type="GO" id="GO:0004527">
    <property type="term" value="F:exonuclease activity"/>
    <property type="evidence" value="ECO:0007669"/>
    <property type="project" value="UniProtKB-KW"/>
</dbReference>
<evidence type="ECO:0000259" key="1">
    <source>
        <dbReference type="Pfam" id="PF21805"/>
    </source>
</evidence>
<evidence type="ECO:0000313" key="2">
    <source>
        <dbReference type="EMBL" id="QIS03803.1"/>
    </source>
</evidence>
<sequence length="183" mass="18774">MSIAEQSESIALSMAELREVTAYALACADPAVPLFERECPDDPRVRAVVEQARAFAAGGKRTKAIRVTALAAHRAAWAAAAHGRPIAAAAAHAAGATGSSAYLHPLAKATQVWHILGAAAYTAAALELAAGGDESVGTAYLDTARELAGPFLIGVLSRYPRAPGGRGRAGELVRSLDHALRAG</sequence>
<dbReference type="Pfam" id="PF21805">
    <property type="entry name" value="Imm5_like"/>
    <property type="match status" value="1"/>
</dbReference>
<evidence type="ECO:0000313" key="3">
    <source>
        <dbReference type="Proteomes" id="UP000501705"/>
    </source>
</evidence>
<keyword evidence="2" id="KW-0269">Exonuclease</keyword>
<dbReference type="InterPro" id="IPR048667">
    <property type="entry name" value="Imm5-like"/>
</dbReference>
<dbReference type="RefSeq" id="WP_167462877.1">
    <property type="nucleotide sequence ID" value="NZ_CP046171.1"/>
</dbReference>
<organism evidence="2 3">
    <name type="scientific">Nocardia brasiliensis</name>
    <dbReference type="NCBI Taxonomy" id="37326"/>
    <lineage>
        <taxon>Bacteria</taxon>
        <taxon>Bacillati</taxon>
        <taxon>Actinomycetota</taxon>
        <taxon>Actinomycetes</taxon>
        <taxon>Mycobacteriales</taxon>
        <taxon>Nocardiaceae</taxon>
        <taxon>Nocardia</taxon>
    </lineage>
</organism>
<dbReference type="AlphaFoldDB" id="A0A6G9XSK1"/>
<name>A0A6G9XSK1_NOCBR</name>
<protein>
    <submittedName>
        <fullName evidence="2">Exonuclease SbcC</fullName>
    </submittedName>
</protein>
<keyword evidence="2" id="KW-0378">Hydrolase</keyword>
<dbReference type="Proteomes" id="UP000501705">
    <property type="component" value="Chromosome"/>
</dbReference>
<reference evidence="2 3" key="1">
    <citation type="journal article" date="2019" name="ACS Chem. Biol.">
        <title>Identification and Mobilization of a Cryptic Antibiotic Biosynthesis Gene Locus from a Human-Pathogenic Nocardia Isolate.</title>
        <authorList>
            <person name="Herisse M."/>
            <person name="Ishida K."/>
            <person name="Porter J.L."/>
            <person name="Howden B."/>
            <person name="Hertweck C."/>
            <person name="Stinear T.P."/>
            <person name="Pidot S.J."/>
        </authorList>
    </citation>
    <scope>NUCLEOTIDE SEQUENCE [LARGE SCALE GENOMIC DNA]</scope>
    <source>
        <strain evidence="2 3">AUSMDU00024985</strain>
    </source>
</reference>
<dbReference type="EMBL" id="CP046171">
    <property type="protein sequence ID" value="QIS03803.1"/>
    <property type="molecule type" value="Genomic_DNA"/>
</dbReference>
<gene>
    <name evidence="2" type="ORF">F5X71_17060</name>
</gene>
<proteinExistence type="predicted"/>
<accession>A0A6G9XSK1</accession>
<keyword evidence="2" id="KW-0540">Nuclease</keyword>